<reference evidence="1 2" key="1">
    <citation type="submission" date="2020-07" db="EMBL/GenBank/DDBJ databases">
        <title>Halophilic bacteria isolated from french cheeses.</title>
        <authorList>
            <person name="Kothe C.I."/>
            <person name="Farah-Kraiem B."/>
            <person name="Renault P."/>
            <person name="Dridi B."/>
        </authorList>
    </citation>
    <scope>NUCLEOTIDE SEQUENCE [LARGE SCALE GENOMIC DNA]</scope>
    <source>
        <strain evidence="1 2">FME16</strain>
    </source>
</reference>
<dbReference type="Gene3D" id="1.10.1220.10">
    <property type="entry name" value="Met repressor-like"/>
    <property type="match status" value="1"/>
</dbReference>
<dbReference type="InterPro" id="IPR013321">
    <property type="entry name" value="Arc_rbn_hlx_hlx"/>
</dbReference>
<proteinExistence type="predicted"/>
<gene>
    <name evidence="1" type="ORF">EI163_13685</name>
</gene>
<evidence type="ECO:0008006" key="3">
    <source>
        <dbReference type="Google" id="ProtNLM"/>
    </source>
</evidence>
<comment type="caution">
    <text evidence="1">The sequence shown here is derived from an EMBL/GenBank/DDBJ whole genome shotgun (WGS) entry which is preliminary data.</text>
</comment>
<protein>
    <recommendedName>
        <fullName evidence="3">Ribbon-helix-helix protein CopG domain-containing protein</fullName>
    </recommendedName>
</protein>
<name>A0ABR9FDN1_9GAMM</name>
<dbReference type="SUPFAM" id="SSF47598">
    <property type="entry name" value="Ribbon-helix-helix"/>
    <property type="match status" value="1"/>
</dbReference>
<dbReference type="InterPro" id="IPR010985">
    <property type="entry name" value="Ribbon_hlx_hlx"/>
</dbReference>
<dbReference type="RefSeq" id="WP_192528112.1">
    <property type="nucleotide sequence ID" value="NZ_RRZC01000016.1"/>
</dbReference>
<evidence type="ECO:0000313" key="1">
    <source>
        <dbReference type="EMBL" id="MBE0404592.1"/>
    </source>
</evidence>
<organism evidence="1 2">
    <name type="scientific">Halomonas citrativorans</name>
    <dbReference type="NCBI Taxonomy" id="2742612"/>
    <lineage>
        <taxon>Bacteria</taxon>
        <taxon>Pseudomonadati</taxon>
        <taxon>Pseudomonadota</taxon>
        <taxon>Gammaproteobacteria</taxon>
        <taxon>Oceanospirillales</taxon>
        <taxon>Halomonadaceae</taxon>
        <taxon>Halomonas</taxon>
    </lineage>
</organism>
<dbReference type="Proteomes" id="UP000754821">
    <property type="component" value="Unassembled WGS sequence"/>
</dbReference>
<keyword evidence="2" id="KW-1185">Reference proteome</keyword>
<dbReference type="EMBL" id="RRZC01000016">
    <property type="protein sequence ID" value="MBE0404592.1"/>
    <property type="molecule type" value="Genomic_DNA"/>
</dbReference>
<sequence length="54" mass="6516">MGKNMMQNKPQCNLRLEPELKAWLDTKAKTTRLSRTWLVNDLIRKEMQRETIQK</sequence>
<evidence type="ECO:0000313" key="2">
    <source>
        <dbReference type="Proteomes" id="UP000754821"/>
    </source>
</evidence>
<accession>A0ABR9FDN1</accession>